<sequence length="273" mass="30818">MEYTCFDGILTNTWEELEGETIKALRSNEKLQSVPRCPIYPIGPLRRTVDITEHDEVIQWLDKQNQKSILYVSFGSGGTLSSEQIIELAWGLELSQHKFVWVVRPPSDNGTDSAYLNSNENDTDGSLEYLPKGFLTRTKDMGLVVPMWAQQVEILSHLSVGGFISHCGWNSTIESLTSGVPMIAWPLHAEQKMNSTMLTEELGVAIRPMILPTKKLVKREEIQEMVRILMHTKEEKSIRENVKKLKLSAENALSEGGSSYNTMCEFVKNIRAS</sequence>
<accession>M1E026</accession>
<dbReference type="KEGG" id="sot:102582381"/>
<dbReference type="InterPro" id="IPR035595">
    <property type="entry name" value="UDP_glycos_trans_CS"/>
</dbReference>
<evidence type="ECO:0000256" key="1">
    <source>
        <dbReference type="ARBA" id="ARBA00009995"/>
    </source>
</evidence>
<evidence type="ECO:0000256" key="3">
    <source>
        <dbReference type="ARBA" id="ARBA00022679"/>
    </source>
</evidence>
<dbReference type="AlphaFoldDB" id="M1E026"/>
<dbReference type="CDD" id="cd03784">
    <property type="entry name" value="GT1_Gtf-like"/>
    <property type="match status" value="1"/>
</dbReference>
<dbReference type="PaxDb" id="4113-PGSC0003DMT400097175"/>
<comment type="similarity">
    <text evidence="1 4">Belongs to the UDP-glycosyltransferase family.</text>
</comment>
<keyword evidence="3 4" id="KW-0808">Transferase</keyword>
<dbReference type="Gene3D" id="3.40.50.2000">
    <property type="entry name" value="Glycogen Phosphorylase B"/>
    <property type="match status" value="2"/>
</dbReference>
<dbReference type="OMA" id="QVANDCK"/>
<keyword evidence="2 4" id="KW-0328">Glycosyltransferase</keyword>
<dbReference type="OrthoDB" id="5835829at2759"/>
<dbReference type="HOGENOM" id="CLU_001724_1_0_1"/>
<name>M1E026_SOLTU</name>
<dbReference type="GeneID" id="102582381"/>
<organism evidence="5 6">
    <name type="scientific">Solanum tuberosum</name>
    <name type="common">Potato</name>
    <dbReference type="NCBI Taxonomy" id="4113"/>
    <lineage>
        <taxon>Eukaryota</taxon>
        <taxon>Viridiplantae</taxon>
        <taxon>Streptophyta</taxon>
        <taxon>Embryophyta</taxon>
        <taxon>Tracheophyta</taxon>
        <taxon>Spermatophyta</taxon>
        <taxon>Magnoliopsida</taxon>
        <taxon>eudicotyledons</taxon>
        <taxon>Gunneridae</taxon>
        <taxon>Pentapetalae</taxon>
        <taxon>asterids</taxon>
        <taxon>lamiids</taxon>
        <taxon>Solanales</taxon>
        <taxon>Solanaceae</taxon>
        <taxon>Solanoideae</taxon>
        <taxon>Solaneae</taxon>
        <taxon>Solanum</taxon>
    </lineage>
</organism>
<dbReference type="RefSeq" id="XP_006346931.1">
    <property type="nucleotide sequence ID" value="XM_006346869.2"/>
</dbReference>
<dbReference type="Gramene" id="PGSC0003DMT400097175">
    <property type="protein sequence ID" value="PGSC0003DMT400097175"/>
    <property type="gene ID" value="PGSC0003DMG400046746"/>
</dbReference>
<dbReference type="FunFam" id="3.40.50.2000:FF:000051">
    <property type="entry name" value="Glycosyltransferase"/>
    <property type="match status" value="1"/>
</dbReference>
<dbReference type="EnsemblPlants" id="PGSC0003DMT400097175">
    <property type="protein sequence ID" value="PGSC0003DMT400097175"/>
    <property type="gene ID" value="PGSC0003DMG400046746"/>
</dbReference>
<proteinExistence type="inferred from homology"/>
<evidence type="ECO:0000256" key="2">
    <source>
        <dbReference type="ARBA" id="ARBA00022676"/>
    </source>
</evidence>
<dbReference type="Proteomes" id="UP000011115">
    <property type="component" value="Unassembled WGS sequence"/>
</dbReference>
<dbReference type="Pfam" id="PF00201">
    <property type="entry name" value="UDPGT"/>
    <property type="match status" value="1"/>
</dbReference>
<reference evidence="6" key="1">
    <citation type="journal article" date="2011" name="Nature">
        <title>Genome sequence and analysis of the tuber crop potato.</title>
        <authorList>
            <consortium name="The Potato Genome Sequencing Consortium"/>
        </authorList>
    </citation>
    <scope>NUCLEOTIDE SEQUENCE [LARGE SCALE GENOMIC DNA]</scope>
    <source>
        <strain evidence="6">cv. DM1-3 516 R44</strain>
    </source>
</reference>
<dbReference type="PANTHER" id="PTHR48046:SF1">
    <property type="entry name" value="GLYCOSYLTRANSFERASE-RELATED"/>
    <property type="match status" value="1"/>
</dbReference>
<evidence type="ECO:0000313" key="6">
    <source>
        <dbReference type="Proteomes" id="UP000011115"/>
    </source>
</evidence>
<gene>
    <name evidence="5" type="primary">LOC102582381</name>
</gene>
<keyword evidence="6" id="KW-1185">Reference proteome</keyword>
<evidence type="ECO:0000313" key="5">
    <source>
        <dbReference type="EnsemblPlants" id="PGSC0003DMT400097175"/>
    </source>
</evidence>
<protein>
    <submittedName>
        <fullName evidence="5">Glycosyltransferase 1</fullName>
    </submittedName>
</protein>
<dbReference type="eggNOG" id="KOG1192">
    <property type="taxonomic scope" value="Eukaryota"/>
</dbReference>
<dbReference type="InterPro" id="IPR002213">
    <property type="entry name" value="UDP_glucos_trans"/>
</dbReference>
<dbReference type="SUPFAM" id="SSF53756">
    <property type="entry name" value="UDP-Glycosyltransferase/glycogen phosphorylase"/>
    <property type="match status" value="1"/>
</dbReference>
<dbReference type="PROSITE" id="PS00375">
    <property type="entry name" value="UDPGT"/>
    <property type="match status" value="1"/>
</dbReference>
<reference evidence="5" key="2">
    <citation type="submission" date="2015-06" db="UniProtKB">
        <authorList>
            <consortium name="EnsemblPlants"/>
        </authorList>
    </citation>
    <scope>IDENTIFICATION</scope>
    <source>
        <strain evidence="5">DM1-3 516 R44</strain>
    </source>
</reference>
<dbReference type="InParanoid" id="M1E026"/>
<dbReference type="STRING" id="4113.M1E026"/>
<dbReference type="PANTHER" id="PTHR48046">
    <property type="entry name" value="UDP-GLYCOSYLTRANSFERASE 72E1"/>
    <property type="match status" value="1"/>
</dbReference>
<dbReference type="GO" id="GO:0008194">
    <property type="term" value="F:UDP-glycosyltransferase activity"/>
    <property type="evidence" value="ECO:0007669"/>
    <property type="project" value="InterPro"/>
</dbReference>
<evidence type="ECO:0000256" key="4">
    <source>
        <dbReference type="RuleBase" id="RU003718"/>
    </source>
</evidence>